<dbReference type="PROSITE" id="PS51257">
    <property type="entry name" value="PROKAR_LIPOPROTEIN"/>
    <property type="match status" value="1"/>
</dbReference>
<dbReference type="GO" id="GO:0042597">
    <property type="term" value="C:periplasmic space"/>
    <property type="evidence" value="ECO:0007669"/>
    <property type="project" value="UniProtKB-ARBA"/>
</dbReference>
<proteinExistence type="predicted"/>
<dbReference type="Gene3D" id="3.40.190.10">
    <property type="entry name" value="Periplasmic binding protein-like II"/>
    <property type="match status" value="1"/>
</dbReference>
<feature type="signal peptide" evidence="1">
    <location>
        <begin position="1"/>
        <end position="23"/>
    </location>
</feature>
<dbReference type="InterPro" id="IPR030678">
    <property type="entry name" value="Peptide/Ni-bd"/>
</dbReference>
<dbReference type="Proteomes" id="UP000535543">
    <property type="component" value="Unassembled WGS sequence"/>
</dbReference>
<dbReference type="GO" id="GO:0043190">
    <property type="term" value="C:ATP-binding cassette (ABC) transporter complex"/>
    <property type="evidence" value="ECO:0007669"/>
    <property type="project" value="InterPro"/>
</dbReference>
<reference evidence="3 4" key="1">
    <citation type="submission" date="2019-05" db="EMBL/GenBank/DDBJ databases">
        <authorList>
            <person name="Lee S.D."/>
        </authorList>
    </citation>
    <scope>NUCLEOTIDE SEQUENCE [LARGE SCALE GENOMIC DNA]</scope>
    <source>
        <strain evidence="3 4">YC2-7</strain>
    </source>
</reference>
<dbReference type="Gene3D" id="3.10.105.10">
    <property type="entry name" value="Dipeptide-binding Protein, Domain 3"/>
    <property type="match status" value="1"/>
</dbReference>
<dbReference type="GO" id="GO:1904680">
    <property type="term" value="F:peptide transmembrane transporter activity"/>
    <property type="evidence" value="ECO:0007669"/>
    <property type="project" value="TreeGrafter"/>
</dbReference>
<dbReference type="RefSeq" id="WP_169593125.1">
    <property type="nucleotide sequence ID" value="NZ_VCQU01000011.1"/>
</dbReference>
<dbReference type="GO" id="GO:0015833">
    <property type="term" value="P:peptide transport"/>
    <property type="evidence" value="ECO:0007669"/>
    <property type="project" value="TreeGrafter"/>
</dbReference>
<organism evidence="3 4">
    <name type="scientific">Antrihabitans stalactiti</name>
    <dbReference type="NCBI Taxonomy" id="2584121"/>
    <lineage>
        <taxon>Bacteria</taxon>
        <taxon>Bacillati</taxon>
        <taxon>Actinomycetota</taxon>
        <taxon>Actinomycetes</taxon>
        <taxon>Mycobacteriales</taxon>
        <taxon>Nocardiaceae</taxon>
        <taxon>Antrihabitans</taxon>
    </lineage>
</organism>
<evidence type="ECO:0000313" key="4">
    <source>
        <dbReference type="Proteomes" id="UP000535543"/>
    </source>
</evidence>
<dbReference type="SUPFAM" id="SSF53850">
    <property type="entry name" value="Periplasmic binding protein-like II"/>
    <property type="match status" value="1"/>
</dbReference>
<keyword evidence="1" id="KW-0732">Signal</keyword>
<comment type="caution">
    <text evidence="3">The sequence shown here is derived from an EMBL/GenBank/DDBJ whole genome shotgun (WGS) entry which is preliminary data.</text>
</comment>
<keyword evidence="4" id="KW-1185">Reference proteome</keyword>
<evidence type="ECO:0000256" key="1">
    <source>
        <dbReference type="SAM" id="SignalP"/>
    </source>
</evidence>
<feature type="chain" id="PRO_5032747863" evidence="1">
    <location>
        <begin position="24"/>
        <end position="554"/>
    </location>
</feature>
<dbReference type="CDD" id="cd08501">
    <property type="entry name" value="PBP2_Lpqw"/>
    <property type="match status" value="1"/>
</dbReference>
<dbReference type="PIRSF" id="PIRSF002741">
    <property type="entry name" value="MppA"/>
    <property type="match status" value="1"/>
</dbReference>
<reference evidence="3 4" key="2">
    <citation type="submission" date="2020-06" db="EMBL/GenBank/DDBJ databases">
        <title>Antribacter stalactiti gen. nov., sp. nov., a new member of the family Nacardiaceae isolated from a cave.</title>
        <authorList>
            <person name="Kim I.S."/>
        </authorList>
    </citation>
    <scope>NUCLEOTIDE SEQUENCE [LARGE SCALE GENOMIC DNA]</scope>
    <source>
        <strain evidence="3 4">YC2-7</strain>
    </source>
</reference>
<evidence type="ECO:0000259" key="2">
    <source>
        <dbReference type="Pfam" id="PF00496"/>
    </source>
</evidence>
<dbReference type="PANTHER" id="PTHR30290:SF65">
    <property type="entry name" value="MONOACYL PHOSPHATIDYLINOSITOL TETRAMANNOSIDE-BINDING PROTEIN LPQW-RELATED"/>
    <property type="match status" value="1"/>
</dbReference>
<name>A0A848KSU2_9NOCA</name>
<dbReference type="AlphaFoldDB" id="A0A848KSU2"/>
<gene>
    <name evidence="3" type="ORF">FGL95_26685</name>
</gene>
<dbReference type="Gene3D" id="3.90.76.10">
    <property type="entry name" value="Dipeptide-binding Protein, Domain 1"/>
    <property type="match status" value="1"/>
</dbReference>
<evidence type="ECO:0000313" key="3">
    <source>
        <dbReference type="EMBL" id="NMN98627.1"/>
    </source>
</evidence>
<dbReference type="InterPro" id="IPR039424">
    <property type="entry name" value="SBP_5"/>
</dbReference>
<feature type="domain" description="Solute-binding protein family 5" evidence="2">
    <location>
        <begin position="109"/>
        <end position="457"/>
    </location>
</feature>
<dbReference type="InterPro" id="IPR000914">
    <property type="entry name" value="SBP_5_dom"/>
</dbReference>
<dbReference type="EMBL" id="VCQU01000011">
    <property type="protein sequence ID" value="NMN98627.1"/>
    <property type="molecule type" value="Genomic_DNA"/>
</dbReference>
<dbReference type="Pfam" id="PF00496">
    <property type="entry name" value="SBP_bac_5"/>
    <property type="match status" value="1"/>
</dbReference>
<protein>
    <submittedName>
        <fullName evidence="3">ABC transporter family substrate-binding protein</fullName>
    </submittedName>
</protein>
<sequence length="554" mass="60592">MKLRTVAVPLVALGLVLSGCSSSNDLGPAGSGELGATNDINPMDPSLLKDGGNLRLALTHYPETFNPLHIDSDGELTNILSPVLPESTSVDKAGEPFIDHDYFTDIKLTSTNPQQVTYTINPKAVWSDGRPITWEDLKSQAEALSGKNKDFVVSANSGFDRVEKVERGVDDQQAILTYNKNYGDWSGQYGTLLPKEYTATPDAFNNGLRDGIAITAGPFLISSYDKGQNRVVLSRNPKWWGEKPRLDTITFSSLDISAWLQALQNNELDAISVSSIDDIKTAQNSKDRGIVLRRAPRNYWAQVTFNGGKGSILEDPVVRTAVAKAIDRQAIATAIQTGIVENPKPLNNHVFLHGQPGYQDNSAPVAFDPDAAAKLLDEAGWKLVGDVREKDGRKLEISDVMYQQDSWIQMAQIMQQNLQKIGVKLTIDPVPGQGLFTDHLQPGRFGISQFSWSGSAYPIGSIESIYSYSPDEIRQNMARIGSPELNAMIEEVTGELDPAKAIDLANEIDRKIFEEVHSIPLFQSAGNVAVRDNLANYGAFGLAQPNYIKAGFIK</sequence>
<accession>A0A848KSU2</accession>
<dbReference type="PANTHER" id="PTHR30290">
    <property type="entry name" value="PERIPLASMIC BINDING COMPONENT OF ABC TRANSPORTER"/>
    <property type="match status" value="1"/>
</dbReference>